<reference evidence="1 2" key="1">
    <citation type="journal article" date="2022" name="Nat. Ecol. Evol.">
        <title>A masculinizing supergene underlies an exaggerated male reproductive morph in a spider.</title>
        <authorList>
            <person name="Hendrickx F."/>
            <person name="De Corte Z."/>
            <person name="Sonet G."/>
            <person name="Van Belleghem S.M."/>
            <person name="Kostlbacher S."/>
            <person name="Vangestel C."/>
        </authorList>
    </citation>
    <scope>NUCLEOTIDE SEQUENCE [LARGE SCALE GENOMIC DNA]</scope>
    <source>
        <strain evidence="1">W744_W776</strain>
    </source>
</reference>
<organism evidence="1 2">
    <name type="scientific">Oedothorax gibbosus</name>
    <dbReference type="NCBI Taxonomy" id="931172"/>
    <lineage>
        <taxon>Eukaryota</taxon>
        <taxon>Metazoa</taxon>
        <taxon>Ecdysozoa</taxon>
        <taxon>Arthropoda</taxon>
        <taxon>Chelicerata</taxon>
        <taxon>Arachnida</taxon>
        <taxon>Araneae</taxon>
        <taxon>Araneomorphae</taxon>
        <taxon>Entelegynae</taxon>
        <taxon>Araneoidea</taxon>
        <taxon>Linyphiidae</taxon>
        <taxon>Erigoninae</taxon>
        <taxon>Oedothorax</taxon>
    </lineage>
</organism>
<protein>
    <submittedName>
        <fullName evidence="1">Uncharacterized protein</fullName>
    </submittedName>
</protein>
<keyword evidence="2" id="KW-1185">Reference proteome</keyword>
<sequence length="223" mass="26165">MENLEQGGLLSGWAVNNSNDDDNYEFFYNFIKNVDITNFPPGHSKLNISAEPHPFIDSYDNRPTSTPEYAPGSLARYLWEADNTMNNGRFFRSFKFSNLVLERLFRNSILLNDMPLLRKLLKMFQMPKEVGYEMMRVAARRINTIAIIMFWNFGYDVNRPEGFSTSIPSPLQIAEIYNHDRMLQFLISLGARRLERQDFTDEDFRACSIPRTGPLRHFYNENY</sequence>
<evidence type="ECO:0000313" key="1">
    <source>
        <dbReference type="EMBL" id="KAG8189580.1"/>
    </source>
</evidence>
<dbReference type="Proteomes" id="UP000827092">
    <property type="component" value="Unassembled WGS sequence"/>
</dbReference>
<dbReference type="AlphaFoldDB" id="A0AAV6UYW8"/>
<comment type="caution">
    <text evidence="1">The sequence shown here is derived from an EMBL/GenBank/DDBJ whole genome shotgun (WGS) entry which is preliminary data.</text>
</comment>
<evidence type="ECO:0000313" key="2">
    <source>
        <dbReference type="Proteomes" id="UP000827092"/>
    </source>
</evidence>
<gene>
    <name evidence="1" type="ORF">JTE90_023650</name>
</gene>
<accession>A0AAV6UYW8</accession>
<proteinExistence type="predicted"/>
<name>A0AAV6UYW8_9ARAC</name>
<dbReference type="EMBL" id="JAFNEN010000211">
    <property type="protein sequence ID" value="KAG8189580.1"/>
    <property type="molecule type" value="Genomic_DNA"/>
</dbReference>